<dbReference type="Proteomes" id="UP000178240">
    <property type="component" value="Unassembled WGS sequence"/>
</dbReference>
<evidence type="ECO:0008006" key="3">
    <source>
        <dbReference type="Google" id="ProtNLM"/>
    </source>
</evidence>
<evidence type="ECO:0000313" key="2">
    <source>
        <dbReference type="Proteomes" id="UP000178240"/>
    </source>
</evidence>
<dbReference type="AlphaFoldDB" id="A0A1G1Y313"/>
<reference evidence="1 2" key="1">
    <citation type="journal article" date="2016" name="Nat. Commun.">
        <title>Thousands of microbial genomes shed light on interconnected biogeochemical processes in an aquifer system.</title>
        <authorList>
            <person name="Anantharaman K."/>
            <person name="Brown C.T."/>
            <person name="Hug L.A."/>
            <person name="Sharon I."/>
            <person name="Castelle C.J."/>
            <person name="Probst A.J."/>
            <person name="Thomas B.C."/>
            <person name="Singh A."/>
            <person name="Wilkins M.J."/>
            <person name="Karaoz U."/>
            <person name="Brodie E.L."/>
            <person name="Williams K.H."/>
            <person name="Hubbard S.S."/>
            <person name="Banfield J.F."/>
        </authorList>
    </citation>
    <scope>NUCLEOTIDE SEQUENCE [LARGE SCALE GENOMIC DNA]</scope>
</reference>
<sequence>MRHFPKLKNKEFAVFKRLNSPAKVQNFLNQTPINFEYAGETLRSPLMVLRRQKAHCLEGAMLAAAIFWFHGQTPLLLDLETTQADQSHVVALFKRDGYWGAVSKTNHAVLRFRDPIYKTIRELALSYFSEYFLDNGKKTLRRYSRPFSLLRFGTDWLTTEKNLWPIDQALDKIQHLPIISQRMAKELRLADPIEIAAGKLVEWKKKKA</sequence>
<accession>A0A1G1Y313</accession>
<name>A0A1G1Y313_9BACT</name>
<protein>
    <recommendedName>
        <fullName evidence="3">Transglutaminase-like domain-containing protein</fullName>
    </recommendedName>
</protein>
<evidence type="ECO:0000313" key="1">
    <source>
        <dbReference type="EMBL" id="OGY46725.1"/>
    </source>
</evidence>
<organism evidence="1 2">
    <name type="scientific">Candidatus Buchananbacteria bacterium RIFCSPHIGHO2_01_FULL_44_11</name>
    <dbReference type="NCBI Taxonomy" id="1797535"/>
    <lineage>
        <taxon>Bacteria</taxon>
        <taxon>Candidatus Buchananiibacteriota</taxon>
    </lineage>
</organism>
<gene>
    <name evidence="1" type="ORF">A2744_01015</name>
</gene>
<proteinExistence type="predicted"/>
<comment type="caution">
    <text evidence="1">The sequence shown here is derived from an EMBL/GenBank/DDBJ whole genome shotgun (WGS) entry which is preliminary data.</text>
</comment>
<dbReference type="EMBL" id="MHIE01000001">
    <property type="protein sequence ID" value="OGY46725.1"/>
    <property type="molecule type" value="Genomic_DNA"/>
</dbReference>